<comment type="caution">
    <text evidence="1">The sequence shown here is derived from an EMBL/GenBank/DDBJ whole genome shotgun (WGS) entry which is preliminary data.</text>
</comment>
<protein>
    <submittedName>
        <fullName evidence="1">Uncharacterized protein</fullName>
    </submittedName>
</protein>
<reference evidence="1 2" key="1">
    <citation type="submission" date="2016-09" db="EMBL/GenBank/DDBJ databases">
        <title>Photobacterium proteolyticum sp. nov. a protease producing bacterium isolated from ocean sediments of Laizhou Bay.</title>
        <authorList>
            <person name="Li Y."/>
        </authorList>
    </citation>
    <scope>NUCLEOTIDE SEQUENCE [LARGE SCALE GENOMIC DNA]</scope>
    <source>
        <strain evidence="1 2">13-12</strain>
    </source>
</reference>
<proteinExistence type="predicted"/>
<keyword evidence="2" id="KW-1185">Reference proteome</keyword>
<evidence type="ECO:0000313" key="2">
    <source>
        <dbReference type="Proteomes" id="UP000186905"/>
    </source>
</evidence>
<dbReference type="AlphaFoldDB" id="A0A1Q9GCW8"/>
<gene>
    <name evidence="1" type="ORF">BIT28_24765</name>
</gene>
<dbReference type="EMBL" id="MJIL01000092">
    <property type="protein sequence ID" value="OLQ72232.1"/>
    <property type="molecule type" value="Genomic_DNA"/>
</dbReference>
<name>A0A1Q9GCW8_9GAMM</name>
<sequence length="514" mass="59375">MKKITIAYIVVIQMLYSLPALGQLILPVNKACDEQFINDMVSLKTTKPSNYYYYHYIASGGCQGVELSEDRFDRINKHFAKLGNLDAKWALGEGYKELVKNARLGSIAAKGKIVQANTVQETPHFSRDKDLDALQLSDEIKQRYVSEILELAEKGDIRALRTALVYYLWTPLSLSGSDTDAIKATNRLKNAQRLVKRFGDQYGWLKMLYKIWLLEAKDVAWCTQSFEGKQYTSGFEKDLETFSRPLLCSSVFDKELYEQIRLMDEVSRIRDFKEQLVSLDANFTGNMQARLKKLKEWDKAANHIALLAYFNVPLAKEMLAFMLTSLPYEPNRNLAGFYWIDLDHEPSPLMRLISSVNGKNGYNINKKITEQVIPEILASEKHFGMSYLYQGRLDDYYKFTLKNVLPKGDLPTLYSFYLMFKFEDNTRAWAMIKALEQYDTNMANQLAADFTASGLHQPDRLAVEKVMAEIKPYLPERSKAHYSQIDWRRDIKPYLLLQLSLMIEQGISKNQRIK</sequence>
<dbReference type="OrthoDB" id="5911069at2"/>
<dbReference type="Proteomes" id="UP000186905">
    <property type="component" value="Unassembled WGS sequence"/>
</dbReference>
<evidence type="ECO:0000313" key="1">
    <source>
        <dbReference type="EMBL" id="OLQ72232.1"/>
    </source>
</evidence>
<dbReference type="RefSeq" id="WP_075767209.1">
    <property type="nucleotide sequence ID" value="NZ_MJIL01000092.1"/>
</dbReference>
<organism evidence="1 2">
    <name type="scientific">Photobacterium proteolyticum</name>
    <dbReference type="NCBI Taxonomy" id="1903952"/>
    <lineage>
        <taxon>Bacteria</taxon>
        <taxon>Pseudomonadati</taxon>
        <taxon>Pseudomonadota</taxon>
        <taxon>Gammaproteobacteria</taxon>
        <taxon>Vibrionales</taxon>
        <taxon>Vibrionaceae</taxon>
        <taxon>Photobacterium</taxon>
    </lineage>
</organism>
<accession>A0A1Q9GCW8</accession>